<reference evidence="7 8" key="1">
    <citation type="submission" date="2018-12" db="EMBL/GenBank/DDBJ databases">
        <title>Sequencing of bacterial isolates from soil warming experiment in Harvard Forest, Massachusetts, USA.</title>
        <authorList>
            <person name="Deangelis K."/>
        </authorList>
    </citation>
    <scope>NUCLEOTIDE SEQUENCE [LARGE SCALE GENOMIC DNA]</scope>
    <source>
        <strain evidence="7 8">EB153</strain>
    </source>
</reference>
<dbReference type="PANTHER" id="PTHR43104:SF2">
    <property type="entry name" value="L-2-HYDROXYGLUTARATE DEHYDROGENASE, MITOCHONDRIAL"/>
    <property type="match status" value="1"/>
</dbReference>
<comment type="cofactor">
    <cofactor evidence="1">
        <name>FAD</name>
        <dbReference type="ChEBI" id="CHEBI:57692"/>
    </cofactor>
</comment>
<dbReference type="GO" id="GO:0047545">
    <property type="term" value="F:(S)-2-hydroxyglutarate dehydrogenase activity"/>
    <property type="evidence" value="ECO:0007669"/>
    <property type="project" value="TreeGrafter"/>
</dbReference>
<comment type="caution">
    <text evidence="7">The sequence shown here is derived from an EMBL/GenBank/DDBJ whole genome shotgun (WGS) entry which is preliminary data.</text>
</comment>
<dbReference type="RefSeq" id="WP_125485895.1">
    <property type="nucleotide sequence ID" value="NZ_RSDW01000001.1"/>
</dbReference>
<protein>
    <submittedName>
        <fullName evidence="7">L-2-hydroxyglutarate oxidase</fullName>
    </submittedName>
</protein>
<sequence length="429" mass="46864">MSDKYCDVAIIGAGIIGLAVGLQLIRKDPNLKIIVLDKENEVASHQTGHNSGVLHSGLYYKPGSLKARLCVEGRAAMIQFCEEHAIPYEICGKIIVATEEHEIPSLNELLRRGRTNGVSGLRELDAQQIHEIEPHASGLRGIHIPTTGITDFRMVSAKYAELIKQGGGEVLTNSGVSRILSEVGGIVLETSFDVIHARFAVNCAGLQSDRIASMAGASLGLRIIPFRGEYFELVPAKHHLIKGLVYPVADPRFPFLGVHFTKRIHGGVEAGPNAVLSFKREGYARTSFNLSDTLSTALFLGFWKMASQNWEYGMEEIYRSWNRQAFTRALQKLLPSLTEQDIQPGGSGVRAQALDHDGNLLDDFHFIYQDRILHVCNVPSPAATASLSIGREIASMLHGHAALKKVELVVKQEITSAKNLASLACPEST</sequence>
<dbReference type="InterPro" id="IPR036188">
    <property type="entry name" value="FAD/NAD-bd_sf"/>
</dbReference>
<gene>
    <name evidence="7" type="ORF">EDE15_2935</name>
</gene>
<dbReference type="GO" id="GO:0005737">
    <property type="term" value="C:cytoplasm"/>
    <property type="evidence" value="ECO:0007669"/>
    <property type="project" value="TreeGrafter"/>
</dbReference>
<dbReference type="Gene3D" id="3.30.9.10">
    <property type="entry name" value="D-Amino Acid Oxidase, subunit A, domain 2"/>
    <property type="match status" value="1"/>
</dbReference>
<dbReference type="SUPFAM" id="SSF51905">
    <property type="entry name" value="FAD/NAD(P)-binding domain"/>
    <property type="match status" value="1"/>
</dbReference>
<comment type="similarity">
    <text evidence="5">Belongs to the L2HGDH family.</text>
</comment>
<evidence type="ECO:0000256" key="4">
    <source>
        <dbReference type="ARBA" id="ARBA00023002"/>
    </source>
</evidence>
<feature type="domain" description="FAD dependent oxidoreductase" evidence="6">
    <location>
        <begin position="7"/>
        <end position="395"/>
    </location>
</feature>
<evidence type="ECO:0000313" key="8">
    <source>
        <dbReference type="Proteomes" id="UP000269669"/>
    </source>
</evidence>
<evidence type="ECO:0000256" key="5">
    <source>
        <dbReference type="ARBA" id="ARBA00037941"/>
    </source>
</evidence>
<proteinExistence type="inferred from homology"/>
<dbReference type="OrthoDB" id="9801699at2"/>
<dbReference type="Proteomes" id="UP000269669">
    <property type="component" value="Unassembled WGS sequence"/>
</dbReference>
<organism evidence="7 8">
    <name type="scientific">Edaphobacter aggregans</name>
    <dbReference type="NCBI Taxonomy" id="570835"/>
    <lineage>
        <taxon>Bacteria</taxon>
        <taxon>Pseudomonadati</taxon>
        <taxon>Acidobacteriota</taxon>
        <taxon>Terriglobia</taxon>
        <taxon>Terriglobales</taxon>
        <taxon>Acidobacteriaceae</taxon>
        <taxon>Edaphobacter</taxon>
    </lineage>
</organism>
<evidence type="ECO:0000256" key="2">
    <source>
        <dbReference type="ARBA" id="ARBA00022630"/>
    </source>
</evidence>
<keyword evidence="2" id="KW-0285">Flavoprotein</keyword>
<keyword evidence="8" id="KW-1185">Reference proteome</keyword>
<dbReference type="Pfam" id="PF01266">
    <property type="entry name" value="DAO"/>
    <property type="match status" value="1"/>
</dbReference>
<evidence type="ECO:0000256" key="3">
    <source>
        <dbReference type="ARBA" id="ARBA00022827"/>
    </source>
</evidence>
<dbReference type="InterPro" id="IPR006076">
    <property type="entry name" value="FAD-dep_OxRdtase"/>
</dbReference>
<name>A0A3R9NY57_9BACT</name>
<evidence type="ECO:0000313" key="7">
    <source>
        <dbReference type="EMBL" id="RSL17403.1"/>
    </source>
</evidence>
<evidence type="ECO:0000256" key="1">
    <source>
        <dbReference type="ARBA" id="ARBA00001974"/>
    </source>
</evidence>
<evidence type="ECO:0000259" key="6">
    <source>
        <dbReference type="Pfam" id="PF01266"/>
    </source>
</evidence>
<dbReference type="PANTHER" id="PTHR43104">
    <property type="entry name" value="L-2-HYDROXYGLUTARATE DEHYDROGENASE, MITOCHONDRIAL"/>
    <property type="match status" value="1"/>
</dbReference>
<keyword evidence="3" id="KW-0274">FAD</keyword>
<dbReference type="EMBL" id="RSDW01000001">
    <property type="protein sequence ID" value="RSL17403.1"/>
    <property type="molecule type" value="Genomic_DNA"/>
</dbReference>
<keyword evidence="4" id="KW-0560">Oxidoreductase</keyword>
<dbReference type="NCBIfam" id="NF008726">
    <property type="entry name" value="PRK11728.1"/>
    <property type="match status" value="1"/>
</dbReference>
<accession>A0A3R9NY57</accession>
<dbReference type="AlphaFoldDB" id="A0A3R9NY57"/>
<dbReference type="Gene3D" id="3.50.50.60">
    <property type="entry name" value="FAD/NAD(P)-binding domain"/>
    <property type="match status" value="1"/>
</dbReference>